<feature type="signal peptide" evidence="2">
    <location>
        <begin position="1"/>
        <end position="18"/>
    </location>
</feature>
<keyword evidence="4" id="KW-1185">Reference proteome</keyword>
<organism evidence="3 4">
    <name type="scientific">Mesorhizobium dulcispinae</name>
    <dbReference type="NCBI Taxonomy" id="3072316"/>
    <lineage>
        <taxon>Bacteria</taxon>
        <taxon>Pseudomonadati</taxon>
        <taxon>Pseudomonadota</taxon>
        <taxon>Alphaproteobacteria</taxon>
        <taxon>Hyphomicrobiales</taxon>
        <taxon>Phyllobacteriaceae</taxon>
        <taxon>Mesorhizobium</taxon>
    </lineage>
</organism>
<keyword evidence="2" id="KW-0732">Signal</keyword>
<feature type="chain" id="PRO_5045096960" evidence="2">
    <location>
        <begin position="19"/>
        <end position="174"/>
    </location>
</feature>
<dbReference type="EMBL" id="JAVIIZ010000023">
    <property type="protein sequence ID" value="MDX8475831.1"/>
    <property type="molecule type" value="Genomic_DNA"/>
</dbReference>
<sequence length="174" mass="16598">MALAAVGIVFLATGLAQASSIVVLGVSTSTPSVVRLAAIEPDQVSAASTPSVVALGEPVPAVTDEKVAAIPEKSGQRHAQAPTIIRGGIVGGASAAPAATAAAKSPAPAAATPANGTAPAAATPPNGTAAAAPNADTKAADTKAAATASASDDQAQPEAKPQEPPIAPRFSKAM</sequence>
<proteinExistence type="predicted"/>
<evidence type="ECO:0000256" key="2">
    <source>
        <dbReference type="SAM" id="SignalP"/>
    </source>
</evidence>
<protein>
    <submittedName>
        <fullName evidence="3">Uncharacterized protein</fullName>
    </submittedName>
</protein>
<feature type="region of interest" description="Disordered" evidence="1">
    <location>
        <begin position="96"/>
        <end position="174"/>
    </location>
</feature>
<name>A0ABU4XM52_9HYPH</name>
<dbReference type="Proteomes" id="UP001271780">
    <property type="component" value="Unassembled WGS sequence"/>
</dbReference>
<feature type="compositionally biased region" description="Low complexity" evidence="1">
    <location>
        <begin position="96"/>
        <end position="159"/>
    </location>
</feature>
<accession>A0ABU4XM52</accession>
<reference evidence="3 4" key="1">
    <citation type="submission" date="2023-08" db="EMBL/GenBank/DDBJ databases">
        <title>Implementing the SeqCode for naming new Mesorhizobium species isolated from Vachellia karroo root nodules.</title>
        <authorList>
            <person name="Van Lill M."/>
        </authorList>
    </citation>
    <scope>NUCLEOTIDE SEQUENCE [LARGE SCALE GENOMIC DNA]</scope>
    <source>
        <strain evidence="3 4">VK23A</strain>
    </source>
</reference>
<evidence type="ECO:0000313" key="3">
    <source>
        <dbReference type="EMBL" id="MDX8475831.1"/>
    </source>
</evidence>
<gene>
    <name evidence="3" type="ORF">RFM27_27485</name>
</gene>
<evidence type="ECO:0000313" key="4">
    <source>
        <dbReference type="Proteomes" id="UP001271780"/>
    </source>
</evidence>
<comment type="caution">
    <text evidence="3">The sequence shown here is derived from an EMBL/GenBank/DDBJ whole genome shotgun (WGS) entry which is preliminary data.</text>
</comment>
<dbReference type="RefSeq" id="WP_320318568.1">
    <property type="nucleotide sequence ID" value="NZ_JAVIIX010000022.1"/>
</dbReference>
<evidence type="ECO:0000256" key="1">
    <source>
        <dbReference type="SAM" id="MobiDB-lite"/>
    </source>
</evidence>